<dbReference type="Proteomes" id="UP000887580">
    <property type="component" value="Unplaced"/>
</dbReference>
<name>A0AC35G777_9BILA</name>
<evidence type="ECO:0000313" key="1">
    <source>
        <dbReference type="Proteomes" id="UP000887580"/>
    </source>
</evidence>
<dbReference type="WBParaSite" id="PS1159_v2.g24581.t1">
    <property type="protein sequence ID" value="PS1159_v2.g24581.t1"/>
    <property type="gene ID" value="PS1159_v2.g24581"/>
</dbReference>
<evidence type="ECO:0000313" key="2">
    <source>
        <dbReference type="WBParaSite" id="PS1159_v2.g24581.t1"/>
    </source>
</evidence>
<accession>A0AC35G777</accession>
<sequence length="504" mass="54500">MSQEKQFKEKLKLLNEDFVDFVSSAFQENPFYDFTPSVTDYIKHVKELDACYSEKPVERKIIAAKRKVTTPAVKSVQKSKETSKPIVPEPKKLSNGLVEPTGQFDFAPKVQMPAIPSAAATTDKPVFSAPKSIDQPTPPSQNRKRRQEPLDYDDMRNKSSDDYGKAEKHIDTPRPPPTTNNSLFSGLKKTGETLNFNPGNVEKESEPAKTTPSNNSLFGGLNKTGGTPSFNFGNKESEASQPAASSNPIFGGLAKSGGTFNFTSGKPEKESESPQSNNSLFGNSAKPAATHSFNFGNKDSEPSKTTPTSNSLFGALVKPGGTFTFNSGKSDKESESPQTLPSNTSLFGGLVKPGGLFNFKAPETSTPTSTATNGESNNKDNGEDGDAEDAPPPKIEIVKHEEPGAVFSTKCSLFNFVNNEYKKVGIGFLHIKKTDSGTQLLIRAATALGTVWINTYINSSFKAEKKEKDKIQFSYPSTEGAKTSLVRVVDVDDAVAYLTGVKKP</sequence>
<reference evidence="2" key="1">
    <citation type="submission" date="2022-11" db="UniProtKB">
        <authorList>
            <consortium name="WormBaseParasite"/>
        </authorList>
    </citation>
    <scope>IDENTIFICATION</scope>
</reference>
<organism evidence="1 2">
    <name type="scientific">Panagrolaimus sp. PS1159</name>
    <dbReference type="NCBI Taxonomy" id="55785"/>
    <lineage>
        <taxon>Eukaryota</taxon>
        <taxon>Metazoa</taxon>
        <taxon>Ecdysozoa</taxon>
        <taxon>Nematoda</taxon>
        <taxon>Chromadorea</taxon>
        <taxon>Rhabditida</taxon>
        <taxon>Tylenchina</taxon>
        <taxon>Panagrolaimomorpha</taxon>
        <taxon>Panagrolaimoidea</taxon>
        <taxon>Panagrolaimidae</taxon>
        <taxon>Panagrolaimus</taxon>
    </lineage>
</organism>
<protein>
    <submittedName>
        <fullName evidence="2">RanBD1 domain-containing protein</fullName>
    </submittedName>
</protein>
<proteinExistence type="predicted"/>